<evidence type="ECO:0000313" key="2">
    <source>
        <dbReference type="EMBL" id="PJC68080.1"/>
    </source>
</evidence>
<organism evidence="2 3">
    <name type="scientific">candidate division WWE3 bacterium CG_4_8_14_3_um_filter_42_11</name>
    <dbReference type="NCBI Taxonomy" id="1975076"/>
    <lineage>
        <taxon>Bacteria</taxon>
        <taxon>Katanobacteria</taxon>
    </lineage>
</organism>
<accession>A0A2M8G5H3</accession>
<proteinExistence type="predicted"/>
<reference evidence="3" key="1">
    <citation type="submission" date="2017-09" db="EMBL/GenBank/DDBJ databases">
        <title>Depth-based differentiation of microbial function through sediment-hosted aquifers and enrichment of novel symbionts in the deep terrestrial subsurface.</title>
        <authorList>
            <person name="Probst A.J."/>
            <person name="Ladd B."/>
            <person name="Jarett J.K."/>
            <person name="Geller-Mcgrath D.E."/>
            <person name="Sieber C.M.K."/>
            <person name="Emerson J.B."/>
            <person name="Anantharaman K."/>
            <person name="Thomas B.C."/>
            <person name="Malmstrom R."/>
            <person name="Stieglmeier M."/>
            <person name="Klingl A."/>
            <person name="Woyke T."/>
            <person name="Ryan C.M."/>
            <person name="Banfield J.F."/>
        </authorList>
    </citation>
    <scope>NUCLEOTIDE SEQUENCE [LARGE SCALE GENOMIC DNA]</scope>
</reference>
<dbReference type="Proteomes" id="UP000229438">
    <property type="component" value="Unassembled WGS sequence"/>
</dbReference>
<comment type="caution">
    <text evidence="2">The sequence shown here is derived from an EMBL/GenBank/DDBJ whole genome shotgun (WGS) entry which is preliminary data.</text>
</comment>
<feature type="signal peptide" evidence="1">
    <location>
        <begin position="1"/>
        <end position="23"/>
    </location>
</feature>
<gene>
    <name evidence="2" type="ORF">CO015_05305</name>
</gene>
<dbReference type="EMBL" id="PFQS01000127">
    <property type="protein sequence ID" value="PJC68080.1"/>
    <property type="molecule type" value="Genomic_DNA"/>
</dbReference>
<sequence length="63" mass="6676">MNTRRILMVVAMLMLTLSFSAFTTVGSGPAVSGTPVPGTGSRIYLPLALNSGNGDNWKQYANE</sequence>
<protein>
    <submittedName>
        <fullName evidence="2">Uncharacterized protein</fullName>
    </submittedName>
</protein>
<feature type="chain" id="PRO_5014948189" evidence="1">
    <location>
        <begin position="24"/>
        <end position="63"/>
    </location>
</feature>
<evidence type="ECO:0000313" key="3">
    <source>
        <dbReference type="Proteomes" id="UP000229438"/>
    </source>
</evidence>
<evidence type="ECO:0000256" key="1">
    <source>
        <dbReference type="SAM" id="SignalP"/>
    </source>
</evidence>
<feature type="non-terminal residue" evidence="2">
    <location>
        <position position="63"/>
    </location>
</feature>
<name>A0A2M8G5H3_UNCKA</name>
<keyword evidence="1" id="KW-0732">Signal</keyword>
<dbReference type="AlphaFoldDB" id="A0A2M8G5H3"/>